<dbReference type="InterPro" id="IPR036236">
    <property type="entry name" value="Znf_C2H2_sf"/>
</dbReference>
<dbReference type="AlphaFoldDB" id="A0A1Y1Y527"/>
<evidence type="ECO:0000256" key="4">
    <source>
        <dbReference type="ARBA" id="ARBA00022771"/>
    </source>
</evidence>
<evidence type="ECO:0000256" key="1">
    <source>
        <dbReference type="ARBA" id="ARBA00004123"/>
    </source>
</evidence>
<dbReference type="PROSITE" id="PS00028">
    <property type="entry name" value="ZINC_FINGER_C2H2_1"/>
    <property type="match status" value="2"/>
</dbReference>
<dbReference type="GO" id="GO:0000978">
    <property type="term" value="F:RNA polymerase II cis-regulatory region sequence-specific DNA binding"/>
    <property type="evidence" value="ECO:0007669"/>
    <property type="project" value="TreeGrafter"/>
</dbReference>
<dbReference type="SMART" id="SM00355">
    <property type="entry name" value="ZnF_C2H2"/>
    <property type="match status" value="2"/>
</dbReference>
<keyword evidence="2" id="KW-0479">Metal-binding</keyword>
<comment type="subcellular location">
    <subcellularLocation>
        <location evidence="1">Nucleus</location>
    </subcellularLocation>
</comment>
<proteinExistence type="predicted"/>
<dbReference type="SUPFAM" id="SSF57667">
    <property type="entry name" value="beta-beta-alpha zinc fingers"/>
    <property type="match status" value="1"/>
</dbReference>
<evidence type="ECO:0000313" key="10">
    <source>
        <dbReference type="EMBL" id="ORX93097.1"/>
    </source>
</evidence>
<keyword evidence="4 8" id="KW-0863">Zinc-finger</keyword>
<evidence type="ECO:0000256" key="2">
    <source>
        <dbReference type="ARBA" id="ARBA00022723"/>
    </source>
</evidence>
<dbReference type="PANTHER" id="PTHR14003:SF19">
    <property type="entry name" value="YY2 TRANSCRIPTION FACTOR"/>
    <property type="match status" value="1"/>
</dbReference>
<protein>
    <recommendedName>
        <fullName evidence="9">C2H2-type domain-containing protein</fullName>
    </recommendedName>
</protein>
<dbReference type="InterPro" id="IPR013087">
    <property type="entry name" value="Znf_C2H2_type"/>
</dbReference>
<evidence type="ECO:0000256" key="8">
    <source>
        <dbReference type="PROSITE-ProRule" id="PRU00042"/>
    </source>
</evidence>
<sequence length="59" mass="7127">KSHVCTVTGCNMRFKRLEHLKRHHRVHTMERPFPCTFPGCGKTFSRQDNLRQHTRTHQR</sequence>
<name>A0A1Y1Y527_9FUNG</name>
<dbReference type="GO" id="GO:0008270">
    <property type="term" value="F:zinc ion binding"/>
    <property type="evidence" value="ECO:0007669"/>
    <property type="project" value="UniProtKB-KW"/>
</dbReference>
<evidence type="ECO:0000256" key="7">
    <source>
        <dbReference type="ARBA" id="ARBA00023242"/>
    </source>
</evidence>
<feature type="non-terminal residue" evidence="10">
    <location>
        <position position="59"/>
    </location>
</feature>
<dbReference type="EMBL" id="MCFE01000247">
    <property type="protein sequence ID" value="ORX93097.1"/>
    <property type="molecule type" value="Genomic_DNA"/>
</dbReference>
<evidence type="ECO:0000313" key="11">
    <source>
        <dbReference type="Proteomes" id="UP000193498"/>
    </source>
</evidence>
<dbReference type="GO" id="GO:0005667">
    <property type="term" value="C:transcription regulator complex"/>
    <property type="evidence" value="ECO:0007669"/>
    <property type="project" value="TreeGrafter"/>
</dbReference>
<keyword evidence="11" id="KW-1185">Reference proteome</keyword>
<dbReference type="OrthoDB" id="6365676at2759"/>
<dbReference type="FunFam" id="3.30.160.60:FF:000104">
    <property type="entry name" value="Transcriptional repressor protein YY1"/>
    <property type="match status" value="1"/>
</dbReference>
<feature type="non-terminal residue" evidence="10">
    <location>
        <position position="1"/>
    </location>
</feature>
<dbReference type="GO" id="GO:0000981">
    <property type="term" value="F:DNA-binding transcription factor activity, RNA polymerase II-specific"/>
    <property type="evidence" value="ECO:0007669"/>
    <property type="project" value="TreeGrafter"/>
</dbReference>
<organism evidence="10 11">
    <name type="scientific">Basidiobolus meristosporus CBS 931.73</name>
    <dbReference type="NCBI Taxonomy" id="1314790"/>
    <lineage>
        <taxon>Eukaryota</taxon>
        <taxon>Fungi</taxon>
        <taxon>Fungi incertae sedis</taxon>
        <taxon>Zoopagomycota</taxon>
        <taxon>Entomophthoromycotina</taxon>
        <taxon>Basidiobolomycetes</taxon>
        <taxon>Basidiobolales</taxon>
        <taxon>Basidiobolaceae</taxon>
        <taxon>Basidiobolus</taxon>
    </lineage>
</organism>
<dbReference type="PANTHER" id="PTHR14003">
    <property type="entry name" value="TRANSCRIPTIONAL REPRESSOR PROTEIN YY"/>
    <property type="match status" value="1"/>
</dbReference>
<dbReference type="GO" id="GO:0000785">
    <property type="term" value="C:chromatin"/>
    <property type="evidence" value="ECO:0007669"/>
    <property type="project" value="TreeGrafter"/>
</dbReference>
<gene>
    <name evidence="10" type="ORF">K493DRAFT_159908</name>
</gene>
<evidence type="ECO:0000259" key="9">
    <source>
        <dbReference type="PROSITE" id="PS50157"/>
    </source>
</evidence>
<dbReference type="PROSITE" id="PS50157">
    <property type="entry name" value="ZINC_FINGER_C2H2_2"/>
    <property type="match status" value="2"/>
</dbReference>
<reference evidence="10 11" key="1">
    <citation type="submission" date="2016-07" db="EMBL/GenBank/DDBJ databases">
        <title>Pervasive Adenine N6-methylation of Active Genes in Fungi.</title>
        <authorList>
            <consortium name="DOE Joint Genome Institute"/>
            <person name="Mondo S.J."/>
            <person name="Dannebaum R.O."/>
            <person name="Kuo R.C."/>
            <person name="Labutti K."/>
            <person name="Haridas S."/>
            <person name="Kuo A."/>
            <person name="Salamov A."/>
            <person name="Ahrendt S.R."/>
            <person name="Lipzen A."/>
            <person name="Sullivan W."/>
            <person name="Andreopoulos W.B."/>
            <person name="Clum A."/>
            <person name="Lindquist E."/>
            <person name="Daum C."/>
            <person name="Ramamoorthy G.K."/>
            <person name="Gryganskyi A."/>
            <person name="Culley D."/>
            <person name="Magnuson J.K."/>
            <person name="James T.Y."/>
            <person name="O'Malley M.A."/>
            <person name="Stajich J.E."/>
            <person name="Spatafora J.W."/>
            <person name="Visel A."/>
            <person name="Grigoriev I.V."/>
        </authorList>
    </citation>
    <scope>NUCLEOTIDE SEQUENCE [LARGE SCALE GENOMIC DNA]</scope>
    <source>
        <strain evidence="10 11">CBS 931.73</strain>
    </source>
</reference>
<feature type="domain" description="C2H2-type" evidence="9">
    <location>
        <begin position="3"/>
        <end position="32"/>
    </location>
</feature>
<feature type="domain" description="C2H2-type" evidence="9">
    <location>
        <begin position="33"/>
        <end position="59"/>
    </location>
</feature>
<evidence type="ECO:0000256" key="5">
    <source>
        <dbReference type="ARBA" id="ARBA00022833"/>
    </source>
</evidence>
<accession>A0A1Y1Y527</accession>
<evidence type="ECO:0000256" key="3">
    <source>
        <dbReference type="ARBA" id="ARBA00022737"/>
    </source>
</evidence>
<keyword evidence="6" id="KW-0238">DNA-binding</keyword>
<comment type="caution">
    <text evidence="10">The sequence shown here is derived from an EMBL/GenBank/DDBJ whole genome shotgun (WGS) entry which is preliminary data.</text>
</comment>
<keyword evidence="7" id="KW-0539">Nucleus</keyword>
<dbReference type="Proteomes" id="UP000193498">
    <property type="component" value="Unassembled WGS sequence"/>
</dbReference>
<keyword evidence="3" id="KW-0677">Repeat</keyword>
<dbReference type="Gene3D" id="3.30.160.60">
    <property type="entry name" value="Classic Zinc Finger"/>
    <property type="match status" value="2"/>
</dbReference>
<dbReference type="InParanoid" id="A0A1Y1Y527"/>
<dbReference type="STRING" id="1314790.A0A1Y1Y527"/>
<dbReference type="Pfam" id="PF00096">
    <property type="entry name" value="zf-C2H2"/>
    <property type="match status" value="2"/>
</dbReference>
<dbReference type="GO" id="GO:0031519">
    <property type="term" value="C:PcG protein complex"/>
    <property type="evidence" value="ECO:0007669"/>
    <property type="project" value="TreeGrafter"/>
</dbReference>
<keyword evidence="5" id="KW-0862">Zinc</keyword>
<evidence type="ECO:0000256" key="6">
    <source>
        <dbReference type="ARBA" id="ARBA00023125"/>
    </source>
</evidence>